<proteinExistence type="predicted"/>
<organism evidence="1 2">
    <name type="scientific">Vibrio harveyi</name>
    <name type="common">Beneckea harveyi</name>
    <dbReference type="NCBI Taxonomy" id="669"/>
    <lineage>
        <taxon>Bacteria</taxon>
        <taxon>Pseudomonadati</taxon>
        <taxon>Pseudomonadota</taxon>
        <taxon>Gammaproteobacteria</taxon>
        <taxon>Vibrionales</taxon>
        <taxon>Vibrionaceae</taxon>
        <taxon>Vibrio</taxon>
    </lineage>
</organism>
<dbReference type="EMBL" id="AJSR01002647">
    <property type="protein sequence ID" value="EKM28167.1"/>
    <property type="molecule type" value="Genomic_DNA"/>
</dbReference>
<name>A0A454CP50_VIBHA</name>
<comment type="caution">
    <text evidence="1">The sequence shown here is derived from an EMBL/GenBank/DDBJ whole genome shotgun (WGS) entry which is preliminary data.</text>
</comment>
<evidence type="ECO:0000313" key="2">
    <source>
        <dbReference type="Proteomes" id="UP000008367"/>
    </source>
</evidence>
<dbReference type="AlphaFoldDB" id="A0A454CP50"/>
<accession>A0A454CP50</accession>
<dbReference type="Proteomes" id="UP000008367">
    <property type="component" value="Unassembled WGS sequence"/>
</dbReference>
<gene>
    <name evidence="1" type="ORF">VCHENC02_5912</name>
</gene>
<reference evidence="1 2" key="1">
    <citation type="submission" date="2012-10" db="EMBL/GenBank/DDBJ databases">
        <title>Genome sequence of Vibrio Cholerae HENC-02.</title>
        <authorList>
            <person name="Eppinger M."/>
            <person name="Hasan N.A."/>
            <person name="Sengamalay N."/>
            <person name="Hine E."/>
            <person name="Su Q."/>
            <person name="Daugherty S.C."/>
            <person name="Young S."/>
            <person name="Sadzewicz L."/>
            <person name="Tallon L."/>
            <person name="Cebula T.A."/>
            <person name="Ravel J."/>
            <person name="Colwell R.R."/>
        </authorList>
    </citation>
    <scope>NUCLEOTIDE SEQUENCE [LARGE SCALE GENOMIC DNA]</scope>
    <source>
        <strain evidence="1 2">HENC-02</strain>
    </source>
</reference>
<evidence type="ECO:0000313" key="1">
    <source>
        <dbReference type="EMBL" id="EKM28167.1"/>
    </source>
</evidence>
<protein>
    <submittedName>
        <fullName evidence="1">Putative membrane protein</fullName>
    </submittedName>
</protein>
<sequence>MYYAARTRKPATITLLAFCFSFAWSLFPPFRAIQSKLMKT</sequence>